<dbReference type="Proteomes" id="UP000275256">
    <property type="component" value="Unassembled WGS sequence"/>
</dbReference>
<evidence type="ECO:0008006" key="3">
    <source>
        <dbReference type="Google" id="ProtNLM"/>
    </source>
</evidence>
<reference evidence="1 2" key="1">
    <citation type="submission" date="2018-10" db="EMBL/GenBank/DDBJ databases">
        <title>Tessaracoccus antarcticuss sp. nov., isolated from sediment.</title>
        <authorList>
            <person name="Zhou L.Y."/>
            <person name="Du Z.J."/>
        </authorList>
    </citation>
    <scope>NUCLEOTIDE SEQUENCE [LARGE SCALE GENOMIC DNA]</scope>
    <source>
        <strain evidence="1 2">JDX10</strain>
    </source>
</reference>
<comment type="caution">
    <text evidence="1">The sequence shown here is derived from an EMBL/GenBank/DDBJ whole genome shotgun (WGS) entry which is preliminary data.</text>
</comment>
<keyword evidence="2" id="KW-1185">Reference proteome</keyword>
<name>A0A3M0G2F5_9ACTN</name>
<dbReference type="EMBL" id="REFW01000004">
    <property type="protein sequence ID" value="RMB58307.1"/>
    <property type="molecule type" value="Genomic_DNA"/>
</dbReference>
<sequence length="216" mass="24200">MLQAEELIGEPAPILSTCPAVQKVTSETEYQALVLQQWHCVHRAWVPLFQLKGWSTVEPPVEFYPGTGAPSECGYLEAPAFYCSAGMGTVHFGAGHLEMAMDWDLSINEMVNHEYSHHVQSLAGITTAKMQLVQSDEIERRAELQATCWSATMTRNSEIVDFDENNWDSWQQRLETMTIDGIHGSRESILFWGTRGLYAQTLGDCNTWAVGAERVS</sequence>
<evidence type="ECO:0000313" key="1">
    <source>
        <dbReference type="EMBL" id="RMB58307.1"/>
    </source>
</evidence>
<gene>
    <name evidence="1" type="ORF">EAX62_13995</name>
</gene>
<accession>A0A3M0G2F5</accession>
<organism evidence="1 2">
    <name type="scientific">Tessaracoccus antarcticus</name>
    <dbReference type="NCBI Taxonomy" id="2479848"/>
    <lineage>
        <taxon>Bacteria</taxon>
        <taxon>Bacillati</taxon>
        <taxon>Actinomycetota</taxon>
        <taxon>Actinomycetes</taxon>
        <taxon>Propionibacteriales</taxon>
        <taxon>Propionibacteriaceae</taxon>
        <taxon>Tessaracoccus</taxon>
    </lineage>
</organism>
<evidence type="ECO:0000313" key="2">
    <source>
        <dbReference type="Proteomes" id="UP000275256"/>
    </source>
</evidence>
<dbReference type="AlphaFoldDB" id="A0A3M0G2F5"/>
<protein>
    <recommendedName>
        <fullName evidence="3">Metalloprotease</fullName>
    </recommendedName>
</protein>
<proteinExistence type="predicted"/>